<evidence type="ECO:0000313" key="6">
    <source>
        <dbReference type="Proteomes" id="UP000623842"/>
    </source>
</evidence>
<comment type="caution">
    <text evidence="5">The sequence shown here is derived from an EMBL/GenBank/DDBJ whole genome shotgun (WGS) entry which is preliminary data.</text>
</comment>
<reference evidence="5" key="2">
    <citation type="submission" date="2020-09" db="EMBL/GenBank/DDBJ databases">
        <authorList>
            <person name="Sun Q."/>
            <person name="Kim S."/>
        </authorList>
    </citation>
    <scope>NUCLEOTIDE SEQUENCE</scope>
    <source>
        <strain evidence="5">KCTC 42731</strain>
    </source>
</reference>
<dbReference type="NCBIfam" id="TIGR03788">
    <property type="entry name" value="marine_srt_targ"/>
    <property type="match status" value="1"/>
</dbReference>
<dbReference type="SUPFAM" id="SSF53300">
    <property type="entry name" value="vWA-like"/>
    <property type="match status" value="1"/>
</dbReference>
<dbReference type="InterPro" id="IPR036465">
    <property type="entry name" value="vWFA_dom_sf"/>
</dbReference>
<feature type="region of interest" description="Disordered" evidence="1">
    <location>
        <begin position="232"/>
        <end position="254"/>
    </location>
</feature>
<evidence type="ECO:0000256" key="2">
    <source>
        <dbReference type="SAM" id="Phobius"/>
    </source>
</evidence>
<reference evidence="5" key="1">
    <citation type="journal article" date="2014" name="Int. J. Syst. Evol. Microbiol.">
        <title>Complete genome sequence of Corynebacterium casei LMG S-19264T (=DSM 44701T), isolated from a smear-ripened cheese.</title>
        <authorList>
            <consortium name="US DOE Joint Genome Institute (JGI-PGF)"/>
            <person name="Walter F."/>
            <person name="Albersmeier A."/>
            <person name="Kalinowski J."/>
            <person name="Ruckert C."/>
        </authorList>
    </citation>
    <scope>NUCLEOTIDE SEQUENCE</scope>
    <source>
        <strain evidence="5">KCTC 42731</strain>
    </source>
</reference>
<dbReference type="SMART" id="SM00609">
    <property type="entry name" value="VIT"/>
    <property type="match status" value="1"/>
</dbReference>
<keyword evidence="2" id="KW-1133">Transmembrane helix</keyword>
<dbReference type="RefSeq" id="WP_189770728.1">
    <property type="nucleotide sequence ID" value="NZ_BNCK01000005.1"/>
</dbReference>
<dbReference type="PROSITE" id="PS51468">
    <property type="entry name" value="VIT"/>
    <property type="match status" value="1"/>
</dbReference>
<dbReference type="PROSITE" id="PS50234">
    <property type="entry name" value="VWFA"/>
    <property type="match status" value="1"/>
</dbReference>
<feature type="domain" description="VIT" evidence="4">
    <location>
        <begin position="64"/>
        <end position="192"/>
    </location>
</feature>
<dbReference type="EMBL" id="BNCK01000005">
    <property type="protein sequence ID" value="GHF94517.1"/>
    <property type="molecule type" value="Genomic_DNA"/>
</dbReference>
<name>A0A919BJD3_9GAMM</name>
<dbReference type="InterPro" id="IPR022440">
    <property type="entry name" value="CHP03788"/>
</dbReference>
<keyword evidence="2" id="KW-0472">Membrane</keyword>
<dbReference type="SMART" id="SM00327">
    <property type="entry name" value="VWA"/>
    <property type="match status" value="1"/>
</dbReference>
<dbReference type="PANTHER" id="PTHR45737">
    <property type="entry name" value="VON WILLEBRAND FACTOR A DOMAIN-CONTAINING PROTEIN 5A"/>
    <property type="match status" value="1"/>
</dbReference>
<dbReference type="AlphaFoldDB" id="A0A919BJD3"/>
<evidence type="ECO:0000259" key="4">
    <source>
        <dbReference type="PROSITE" id="PS51468"/>
    </source>
</evidence>
<dbReference type="InterPro" id="IPR013694">
    <property type="entry name" value="VIT"/>
</dbReference>
<dbReference type="Pfam" id="PF08487">
    <property type="entry name" value="VIT"/>
    <property type="match status" value="1"/>
</dbReference>
<dbReference type="Gene3D" id="3.40.50.410">
    <property type="entry name" value="von Willebrand factor, type A domain"/>
    <property type="match status" value="1"/>
</dbReference>
<evidence type="ECO:0000256" key="1">
    <source>
        <dbReference type="SAM" id="MobiDB-lite"/>
    </source>
</evidence>
<proteinExistence type="predicted"/>
<sequence length="709" mass="78232">MNKHLLWAIVAICAIGGTLGIAPLLNSSQTTDTSSFTFDMSYQSVSSKQTPTRVASYGQVEQGSFFLQEDPSADFVMSPLLDTAVDIKVTGLIARAKVTQTFTNPTDQWLNGTYVFPLPENAAVDQLTMHIGERVIKATIEPKQKAKKMFQQAKLAGKKASLLQQSRPNLFTNEVANIGPNETIKVTIEYQQLVHFEQDKFTLRFPTTITERYLPLKPLPEQHIELNDSGWAVSQPSYSQTNNNQQPESAKEEITAPKHKVALNISLNPGFKLQQISSDVHPITQSEHAKNQYLVRLTESMIANQDFVLTLQAAPSSAPSAAHFSEVTEHGHYGLIMLMPPTQDMANNTLPREVIFVIDTSGSMAGGSMEQAKQALQLAINDLSENDSFNIVQFDSSATKMSLMPLMATVNNKQMAARYIEQLEADGGTEMLAALKLALATPSADLSKLRQVIFITDGAVGNELQLFDFIDKNLKQSRLFTVGIGAAPNSYFMTEAALMGKGTYTYVNSLQTVQNKMQQLFSKLNSPVLANLKINLPQSADIYPRNLPDLYQGEPLLISYFSDEPLTELQATGELNTHFWQQPLKLTSSAAQSGLATLWARRKIAQLERDKNLGRLAEGAEQLNENIDQLILSIAIQHHIVSSMTSLVAIDVTPTAKQKSLESKVHNLRPKGQLSGNLPQTATPAKLQMLFAILLLSFALCIKLLRKQR</sequence>
<dbReference type="PANTHER" id="PTHR45737:SF6">
    <property type="entry name" value="VON WILLEBRAND FACTOR A DOMAIN-CONTAINING PROTEIN 5A"/>
    <property type="match status" value="1"/>
</dbReference>
<feature type="transmembrane region" description="Helical" evidence="2">
    <location>
        <begin position="687"/>
        <end position="705"/>
    </location>
</feature>
<feature type="domain" description="VWFA" evidence="3">
    <location>
        <begin position="353"/>
        <end position="524"/>
    </location>
</feature>
<evidence type="ECO:0000259" key="3">
    <source>
        <dbReference type="PROSITE" id="PS50234"/>
    </source>
</evidence>
<dbReference type="InterPro" id="IPR002035">
    <property type="entry name" value="VWF_A"/>
</dbReference>
<keyword evidence="6" id="KW-1185">Reference proteome</keyword>
<organism evidence="5 6">
    <name type="scientific">Thalassotalea marina</name>
    <dbReference type="NCBI Taxonomy" id="1673741"/>
    <lineage>
        <taxon>Bacteria</taxon>
        <taxon>Pseudomonadati</taxon>
        <taxon>Pseudomonadota</taxon>
        <taxon>Gammaproteobacteria</taxon>
        <taxon>Alteromonadales</taxon>
        <taxon>Colwelliaceae</taxon>
        <taxon>Thalassotalea</taxon>
    </lineage>
</organism>
<protein>
    <submittedName>
        <fullName evidence="5">Marine proteobacterial sortase target protein</fullName>
    </submittedName>
</protein>
<keyword evidence="2" id="KW-0812">Transmembrane</keyword>
<gene>
    <name evidence="5" type="ORF">GCM10017161_23460</name>
</gene>
<dbReference type="Pfam" id="PF13768">
    <property type="entry name" value="VWA_3"/>
    <property type="match status" value="1"/>
</dbReference>
<feature type="compositionally biased region" description="Polar residues" evidence="1">
    <location>
        <begin position="232"/>
        <end position="248"/>
    </location>
</feature>
<accession>A0A919BJD3</accession>
<dbReference type="Proteomes" id="UP000623842">
    <property type="component" value="Unassembled WGS sequence"/>
</dbReference>
<evidence type="ECO:0000313" key="5">
    <source>
        <dbReference type="EMBL" id="GHF94517.1"/>
    </source>
</evidence>